<feature type="region of interest" description="Disordered" evidence="1">
    <location>
        <begin position="56"/>
        <end position="87"/>
    </location>
</feature>
<evidence type="ECO:0000256" key="2">
    <source>
        <dbReference type="SAM" id="Phobius"/>
    </source>
</evidence>
<keyword evidence="2" id="KW-1133">Transmembrane helix</keyword>
<dbReference type="EMBL" id="BMAO01034591">
    <property type="protein sequence ID" value="GFQ97632.1"/>
    <property type="molecule type" value="Genomic_DNA"/>
</dbReference>
<comment type="caution">
    <text evidence="3">The sequence shown here is derived from an EMBL/GenBank/DDBJ whole genome shotgun (WGS) entry which is preliminary data.</text>
</comment>
<evidence type="ECO:0000313" key="4">
    <source>
        <dbReference type="Proteomes" id="UP000887116"/>
    </source>
</evidence>
<gene>
    <name evidence="3" type="ORF">TNCT_32441</name>
</gene>
<proteinExistence type="predicted"/>
<reference evidence="3" key="1">
    <citation type="submission" date="2020-07" db="EMBL/GenBank/DDBJ databases">
        <title>Multicomponent nature underlies the extraordinary mechanical properties of spider dragline silk.</title>
        <authorList>
            <person name="Kono N."/>
            <person name="Nakamura H."/>
            <person name="Mori M."/>
            <person name="Yoshida Y."/>
            <person name="Ohtoshi R."/>
            <person name="Malay A.D."/>
            <person name="Moran D.A.P."/>
            <person name="Tomita M."/>
            <person name="Numata K."/>
            <person name="Arakawa K."/>
        </authorList>
    </citation>
    <scope>NUCLEOTIDE SEQUENCE</scope>
</reference>
<evidence type="ECO:0000256" key="1">
    <source>
        <dbReference type="SAM" id="MobiDB-lite"/>
    </source>
</evidence>
<dbReference type="AlphaFoldDB" id="A0A8X6G7P8"/>
<feature type="transmembrane region" description="Helical" evidence="2">
    <location>
        <begin position="20"/>
        <end position="38"/>
    </location>
</feature>
<protein>
    <submittedName>
        <fullName evidence="3">Uncharacterized protein</fullName>
    </submittedName>
</protein>
<organism evidence="3 4">
    <name type="scientific">Trichonephila clavata</name>
    <name type="common">Joro spider</name>
    <name type="synonym">Nephila clavata</name>
    <dbReference type="NCBI Taxonomy" id="2740835"/>
    <lineage>
        <taxon>Eukaryota</taxon>
        <taxon>Metazoa</taxon>
        <taxon>Ecdysozoa</taxon>
        <taxon>Arthropoda</taxon>
        <taxon>Chelicerata</taxon>
        <taxon>Arachnida</taxon>
        <taxon>Araneae</taxon>
        <taxon>Araneomorphae</taxon>
        <taxon>Entelegynae</taxon>
        <taxon>Araneoidea</taxon>
        <taxon>Nephilidae</taxon>
        <taxon>Trichonephila</taxon>
    </lineage>
</organism>
<keyword evidence="2" id="KW-0472">Membrane</keyword>
<sequence>MKLKGSKEVFSYLHEPPWTLFVVVSWAFVGQATLFISWRRTTVHAPAEVMQDQGTPKPLYLLTGRNSSTGVKEHHHKKEKEGEKRLF</sequence>
<keyword evidence="2" id="KW-0812">Transmembrane</keyword>
<keyword evidence="4" id="KW-1185">Reference proteome</keyword>
<evidence type="ECO:0000313" key="3">
    <source>
        <dbReference type="EMBL" id="GFQ97632.1"/>
    </source>
</evidence>
<dbReference type="Proteomes" id="UP000887116">
    <property type="component" value="Unassembled WGS sequence"/>
</dbReference>
<accession>A0A8X6G7P8</accession>
<name>A0A8X6G7P8_TRICU</name>